<reference evidence="1 2" key="1">
    <citation type="journal article" date="2016" name="Front. Microbiol.">
        <title>High-Level Heat Resistance of Spores of Bacillus amyloliquefaciens and Bacillus licheniformis Results from the Presence of a spoVA Operon in a Tn1546 Transposon.</title>
        <authorList>
            <person name="Berendsen E.M."/>
            <person name="Koning R.A."/>
            <person name="Boekhorst J."/>
            <person name="de Jong A."/>
            <person name="Kuipers O.P."/>
            <person name="Wells-Bennik M.H."/>
        </authorList>
    </citation>
    <scope>NUCLEOTIDE SEQUENCE [LARGE SCALE GENOMIC DNA]</scope>
    <source>
        <strain evidence="1 2">B4121</strain>
    </source>
</reference>
<dbReference type="EMBL" id="LKPO01000024">
    <property type="protein sequence ID" value="OLF88721.1"/>
    <property type="molecule type" value="Genomic_DNA"/>
</dbReference>
<comment type="caution">
    <text evidence="1">The sequence shown here is derived from an EMBL/GenBank/DDBJ whole genome shotgun (WGS) entry which is preliminary data.</text>
</comment>
<evidence type="ECO:0000313" key="1">
    <source>
        <dbReference type="EMBL" id="OLF88721.1"/>
    </source>
</evidence>
<evidence type="ECO:0000313" key="2">
    <source>
        <dbReference type="Proteomes" id="UP000185604"/>
    </source>
</evidence>
<gene>
    <name evidence="1" type="ORF">B4121_3809</name>
</gene>
<dbReference type="Proteomes" id="UP000185604">
    <property type="component" value="Unassembled WGS sequence"/>
</dbReference>
<dbReference type="AlphaFoldDB" id="A0A6N2FML4"/>
<organism evidence="1 2">
    <name type="scientific">Bacillus paralicheniformis</name>
    <dbReference type="NCBI Taxonomy" id="1648923"/>
    <lineage>
        <taxon>Bacteria</taxon>
        <taxon>Bacillati</taxon>
        <taxon>Bacillota</taxon>
        <taxon>Bacilli</taxon>
        <taxon>Bacillales</taxon>
        <taxon>Bacillaceae</taxon>
        <taxon>Bacillus</taxon>
    </lineage>
</organism>
<sequence>MRRRALTSGLTSGPYEVFPAASLAFGEEQGFNLEKYDSMRKMS</sequence>
<name>A0A6N2FML4_9BACI</name>
<protein>
    <submittedName>
        <fullName evidence="1">Uncharacterized protein</fullName>
    </submittedName>
</protein>
<accession>A0A6N2FML4</accession>
<proteinExistence type="predicted"/>